<dbReference type="PANTHER" id="PTHR38934">
    <property type="entry name" value="HYPHALLY REGULATED CELL WALL PROTEIN 1"/>
    <property type="match status" value="1"/>
</dbReference>
<dbReference type="EMBL" id="CAJJDP010000164">
    <property type="protein sequence ID" value="CAD8213456.1"/>
    <property type="molecule type" value="Genomic_DNA"/>
</dbReference>
<dbReference type="PANTHER" id="PTHR38934:SF6">
    <property type="entry name" value="CHROMOSOME UNDETERMINED SCAFFOLD_176, WHOLE GENOME SHOTGUN SEQUENCE"/>
    <property type="match status" value="1"/>
</dbReference>
<keyword evidence="7" id="KW-1185">Reference proteome</keyword>
<organism evidence="6 7">
    <name type="scientific">Paramecium octaurelia</name>
    <dbReference type="NCBI Taxonomy" id="43137"/>
    <lineage>
        <taxon>Eukaryota</taxon>
        <taxon>Sar</taxon>
        <taxon>Alveolata</taxon>
        <taxon>Ciliophora</taxon>
        <taxon>Intramacronucleata</taxon>
        <taxon>Oligohymenophorea</taxon>
        <taxon>Peniculida</taxon>
        <taxon>Parameciidae</taxon>
        <taxon>Paramecium</taxon>
    </lineage>
</organism>
<keyword evidence="4" id="KW-0812">Transmembrane</keyword>
<evidence type="ECO:0000256" key="5">
    <source>
        <dbReference type="SAM" id="SignalP"/>
    </source>
</evidence>
<evidence type="ECO:0000256" key="1">
    <source>
        <dbReference type="ARBA" id="ARBA00022729"/>
    </source>
</evidence>
<gene>
    <name evidence="6" type="ORF">POCTA_138.1.T1620006</name>
</gene>
<feature type="transmembrane region" description="Helical" evidence="4">
    <location>
        <begin position="1189"/>
        <end position="1208"/>
    </location>
</feature>
<reference evidence="6" key="1">
    <citation type="submission" date="2021-01" db="EMBL/GenBank/DDBJ databases">
        <authorList>
            <consortium name="Genoscope - CEA"/>
            <person name="William W."/>
        </authorList>
    </citation>
    <scope>NUCLEOTIDE SEQUENCE</scope>
</reference>
<dbReference type="NCBIfam" id="TIGR02232">
    <property type="entry name" value="myxo_disulf_rpt"/>
    <property type="match status" value="4"/>
</dbReference>
<keyword evidence="3" id="KW-1015">Disulfide bond</keyword>
<evidence type="ECO:0000256" key="3">
    <source>
        <dbReference type="ARBA" id="ARBA00023157"/>
    </source>
</evidence>
<dbReference type="InterPro" id="IPR011936">
    <property type="entry name" value="Myxo_disulph_rpt"/>
</dbReference>
<evidence type="ECO:0000256" key="4">
    <source>
        <dbReference type="SAM" id="Phobius"/>
    </source>
</evidence>
<comment type="caution">
    <text evidence="6">The sequence shown here is derived from an EMBL/GenBank/DDBJ whole genome shotgun (WGS) entry which is preliminary data.</text>
</comment>
<feature type="transmembrane region" description="Helical" evidence="4">
    <location>
        <begin position="1080"/>
        <end position="1102"/>
    </location>
</feature>
<evidence type="ECO:0000256" key="2">
    <source>
        <dbReference type="ARBA" id="ARBA00022737"/>
    </source>
</evidence>
<evidence type="ECO:0000313" key="6">
    <source>
        <dbReference type="EMBL" id="CAD8213456.1"/>
    </source>
</evidence>
<feature type="transmembrane region" description="Helical" evidence="4">
    <location>
        <begin position="1020"/>
        <end position="1045"/>
    </location>
</feature>
<feature type="transmembrane region" description="Helical" evidence="4">
    <location>
        <begin position="1249"/>
        <end position="1267"/>
    </location>
</feature>
<dbReference type="OrthoDB" id="10268124at2759"/>
<feature type="chain" id="PRO_5035739158" evidence="5">
    <location>
        <begin position="17"/>
        <end position="1316"/>
    </location>
</feature>
<accession>A0A8S1YG43</accession>
<feature type="transmembrane region" description="Helical" evidence="4">
    <location>
        <begin position="1220"/>
        <end position="1237"/>
    </location>
</feature>
<protein>
    <submittedName>
        <fullName evidence="6">Uncharacterized protein</fullName>
    </submittedName>
</protein>
<keyword evidence="4" id="KW-0472">Membrane</keyword>
<keyword evidence="4" id="KW-1133">Transmembrane helix</keyword>
<feature type="signal peptide" evidence="5">
    <location>
        <begin position="1"/>
        <end position="16"/>
    </location>
</feature>
<dbReference type="OMA" id="EDSFSIC"/>
<evidence type="ECO:0000313" key="7">
    <source>
        <dbReference type="Proteomes" id="UP000683925"/>
    </source>
</evidence>
<dbReference type="Pfam" id="PF13948">
    <property type="entry name" value="DUF4215"/>
    <property type="match status" value="6"/>
</dbReference>
<keyword evidence="2" id="KW-0677">Repeat</keyword>
<dbReference type="Proteomes" id="UP000683925">
    <property type="component" value="Unassembled WGS sequence"/>
</dbReference>
<sequence length="1316" mass="151993">MIIFFPFLGFLFTVLTKLLVYEQSFYNILSDWIDNKSNQNMQVDGSNNTIIPETPNLDVNTMIQRLFQFPPHNQLFIDITIILNNSFDLVVQIDNGKYYTLVEKNALSSEANGKFSLVHLNEVDVITISAQQNPSHASAFHWALKQISIYIEECPATCRYCPDLYGIDACSQISALFPFQGLYSNEANNWKITPNIQNSYTLNLISKENVIFYNPVFSNYQLWLQRTVSIPSNYGTHIKFKLVFQEQEVSYIKIQINNNIYFLFNTQVVKMMISTNTYPLWSTNRYYHFYQVSISNSDFNIQIKNIQVTIVYQNNNNSPFSIQDFNIYYKKLEAYWIDELQGCLTILFNKCLQCQEGWYFRNDEQICVPQCGDSVIQSQEDCDDGNTEAFDGCFNCKFQCAKNCQQCVFGECLLMEEQKQEIIKIEKDCQETGYISRIGYYYDIQLNDCQPICGDGIVTMHEDCDDQNETPYDGCFNCQFSCPTNCLFCEFGRCIYCTVGYDLQRDRCQPLCGDSNVLEQETCDDGNDLRFDGCHNCESSCQLECTICQNTQCFQCLDGWTLEEGMCQQVCGDSKVAASSYELCDDPSDINCVQCLYQCSENCQKCDVPLSCNLCEDTYTLINGQCKSVCGDKQVNPLYEECDDGNDIPFDGCHYCLLSCSFGCMTCEENNVCKQCDPTSYFLNSTTALCQEIPQEINEGEEEEEEVKEEVKTEEILCNENFILINGKCESMCGNGMLASLYEECDDNNMNSGDGCSSYCKLEDSFICLNTEDSFSICSFIILPNFNLRSLSDAKEQTQIIELTFTEKVKMFQDTVLEDICKFTITPQAEYEMKIVPVTNLTTMLSNPKYQIKILFQQPIQNPMLQISIAKQQIFNDNEMELKQLEKIISLGSPFVMSKESKEYVTSIVKMNDAMMYTTIAISGFALLTGTPAMLFNLIDLLQQLSYIRFMQYKFPSHLRQFLESYTKISLKPVLDYFQLDQILANLNGGQLPFQPRKNLPSSSADPLNQFYIMNAKSCYFSLIASFLSYIVCLIISKTSALNYFNKVISQKGMKLKNLTKVFQMYHNLQITCIKFRNQYFYSGLFQVYYTIMHQFLFSAFLQFPNYTFASLFETINSLNAILALGFILFVEFQQFIITTGTIKNINDWKFFFDGINQRFWSQILKPIQMLKITTYIFSIVFLMDYPEAQSFVLSAQSSFYVVYLIVFKPIDIGFEYFKLVSREVLFISTICSFYVYSYDLDDEKMLLLGWVHIAMFTSILGSNLLLDIGKYVKVAYNNIQIKKLKVERRLNYQYQNNYLHQFIMVEYAQQARLTT</sequence>
<proteinExistence type="predicted"/>
<name>A0A8S1YG43_PAROT</name>
<keyword evidence="1 5" id="KW-0732">Signal</keyword>